<dbReference type="OrthoDB" id="8186305at2759"/>
<feature type="domain" description="C2H2-type" evidence="2">
    <location>
        <begin position="22"/>
        <end position="49"/>
    </location>
</feature>
<evidence type="ECO:0000313" key="4">
    <source>
        <dbReference type="RefSeq" id="XP_034249732.1"/>
    </source>
</evidence>
<dbReference type="GeneID" id="117650418"/>
<accession>A0A6P8ZWG9</accession>
<evidence type="ECO:0000256" key="1">
    <source>
        <dbReference type="PROSITE-ProRule" id="PRU00042"/>
    </source>
</evidence>
<evidence type="ECO:0000313" key="3">
    <source>
        <dbReference type="Proteomes" id="UP000515158"/>
    </source>
</evidence>
<organism evidence="4">
    <name type="scientific">Thrips palmi</name>
    <name type="common">Melon thrips</name>
    <dbReference type="NCBI Taxonomy" id="161013"/>
    <lineage>
        <taxon>Eukaryota</taxon>
        <taxon>Metazoa</taxon>
        <taxon>Ecdysozoa</taxon>
        <taxon>Arthropoda</taxon>
        <taxon>Hexapoda</taxon>
        <taxon>Insecta</taxon>
        <taxon>Pterygota</taxon>
        <taxon>Neoptera</taxon>
        <taxon>Paraneoptera</taxon>
        <taxon>Thysanoptera</taxon>
        <taxon>Terebrantia</taxon>
        <taxon>Thripoidea</taxon>
        <taxon>Thripidae</taxon>
        <taxon>Thrips</taxon>
    </lineage>
</organism>
<evidence type="ECO:0000259" key="2">
    <source>
        <dbReference type="PROSITE" id="PS50157"/>
    </source>
</evidence>
<dbReference type="Pfam" id="PF00096">
    <property type="entry name" value="zf-C2H2"/>
    <property type="match status" value="1"/>
</dbReference>
<gene>
    <name evidence="4" type="primary">LOC117650418</name>
</gene>
<keyword evidence="1" id="KW-0863">Zinc-finger</keyword>
<keyword evidence="1" id="KW-0862">Zinc</keyword>
<dbReference type="InParanoid" id="A0A6P8ZWG9"/>
<proteinExistence type="predicted"/>
<dbReference type="GO" id="GO:0008270">
    <property type="term" value="F:zinc ion binding"/>
    <property type="evidence" value="ECO:0007669"/>
    <property type="project" value="UniProtKB-KW"/>
</dbReference>
<dbReference type="InterPro" id="IPR036236">
    <property type="entry name" value="Znf_C2H2_sf"/>
</dbReference>
<dbReference type="PROSITE" id="PS50157">
    <property type="entry name" value="ZINC_FINGER_C2H2_2"/>
    <property type="match status" value="1"/>
</dbReference>
<dbReference type="SUPFAM" id="SSF57667">
    <property type="entry name" value="beta-beta-alpha zinc fingers"/>
    <property type="match status" value="1"/>
</dbReference>
<dbReference type="Proteomes" id="UP000515158">
    <property type="component" value="Unplaced"/>
</dbReference>
<dbReference type="AlphaFoldDB" id="A0A6P8ZWG9"/>
<dbReference type="RefSeq" id="XP_034249732.1">
    <property type="nucleotide sequence ID" value="XM_034393841.1"/>
</dbReference>
<keyword evidence="1" id="KW-0479">Metal-binding</keyword>
<sequence>MPEEPLEHEHPGAAHAATSAPFTCATCGKAYRHQPSLWKHRKYECGQVPRFACPLCPHRAKRKHHLVYHLQARHGGKPA</sequence>
<protein>
    <submittedName>
        <fullName evidence="4">Longitudinals lacking protein, isoforms A/B/D/L-like</fullName>
    </submittedName>
</protein>
<reference evidence="4" key="1">
    <citation type="submission" date="2025-08" db="UniProtKB">
        <authorList>
            <consortium name="RefSeq"/>
        </authorList>
    </citation>
    <scope>IDENTIFICATION</scope>
    <source>
        <tissue evidence="4">Total insect</tissue>
    </source>
</reference>
<dbReference type="KEGG" id="tpal:117650418"/>
<dbReference type="Gene3D" id="3.30.160.60">
    <property type="entry name" value="Classic Zinc Finger"/>
    <property type="match status" value="1"/>
</dbReference>
<dbReference type="SMART" id="SM00355">
    <property type="entry name" value="ZnF_C2H2"/>
    <property type="match status" value="2"/>
</dbReference>
<dbReference type="InterPro" id="IPR013087">
    <property type="entry name" value="Znf_C2H2_type"/>
</dbReference>
<keyword evidence="3" id="KW-1185">Reference proteome</keyword>
<name>A0A6P8ZWG9_THRPL</name>